<dbReference type="PIRSF" id="PIRSF000232">
    <property type="entry name" value="YdjA"/>
    <property type="match status" value="1"/>
</dbReference>
<evidence type="ECO:0000256" key="7">
    <source>
        <dbReference type="PIRNR" id="PIRNR000232"/>
    </source>
</evidence>
<evidence type="ECO:0000256" key="2">
    <source>
        <dbReference type="ARBA" id="ARBA00022630"/>
    </source>
</evidence>
<feature type="binding site" description="in other chain" evidence="8">
    <location>
        <begin position="137"/>
        <end position="139"/>
    </location>
    <ligand>
        <name>FMN</name>
        <dbReference type="ChEBI" id="CHEBI:58210"/>
        <note>ligand shared between dimeric partners</note>
    </ligand>
</feature>
<dbReference type="Gene3D" id="3.40.109.10">
    <property type="entry name" value="NADH Oxidase"/>
    <property type="match status" value="1"/>
</dbReference>
<keyword evidence="4 7" id="KW-0521">NADP</keyword>
<dbReference type="InterPro" id="IPR026021">
    <property type="entry name" value="YdjA-like"/>
</dbReference>
<gene>
    <name evidence="10" type="ORF">IRY55_08890</name>
</gene>
<dbReference type="Pfam" id="PF00881">
    <property type="entry name" value="Nitroreductase"/>
    <property type="match status" value="1"/>
</dbReference>
<feature type="domain" description="Nitroreductase" evidence="9">
    <location>
        <begin position="12"/>
        <end position="168"/>
    </location>
</feature>
<dbReference type="InterPro" id="IPR029479">
    <property type="entry name" value="Nitroreductase"/>
</dbReference>
<dbReference type="InterPro" id="IPR000415">
    <property type="entry name" value="Nitroreductase-like"/>
</dbReference>
<dbReference type="InterPro" id="IPR052530">
    <property type="entry name" value="NAD(P)H_nitroreductase"/>
</dbReference>
<comment type="caution">
    <text evidence="10">The sequence shown here is derived from an EMBL/GenBank/DDBJ whole genome shotgun (WGS) entry which is preliminary data.</text>
</comment>
<reference evidence="10" key="1">
    <citation type="submission" date="2020-11" db="EMBL/GenBank/DDBJ databases">
        <title>Multidrug resistant novel bacterium Savagea serpentis sp. nov., isolated from the scats of a vine snake (Ahaetulla nasuta).</title>
        <authorList>
            <person name="Venkata Ramana V."/>
            <person name="Vikas Patil S."/>
            <person name="Yogita Lugani V."/>
        </authorList>
    </citation>
    <scope>NUCLEOTIDE SEQUENCE</scope>
    <source>
        <strain evidence="10">SN6</strain>
    </source>
</reference>
<dbReference type="GO" id="GO:0016491">
    <property type="term" value="F:oxidoreductase activity"/>
    <property type="evidence" value="ECO:0007669"/>
    <property type="project" value="UniProtKB-UniRule"/>
</dbReference>
<dbReference type="CDD" id="cd02135">
    <property type="entry name" value="YdjA-like"/>
    <property type="match status" value="1"/>
</dbReference>
<evidence type="ECO:0000256" key="1">
    <source>
        <dbReference type="ARBA" id="ARBA00007118"/>
    </source>
</evidence>
<organism evidence="10 11">
    <name type="scientific">Savagea serpentis</name>
    <dbReference type="NCBI Taxonomy" id="2785297"/>
    <lineage>
        <taxon>Bacteria</taxon>
        <taxon>Bacillati</taxon>
        <taxon>Bacillota</taxon>
        <taxon>Bacilli</taxon>
        <taxon>Bacillales</taxon>
        <taxon>Caryophanaceae</taxon>
        <taxon>Savagea</taxon>
    </lineage>
</organism>
<evidence type="ECO:0000259" key="9">
    <source>
        <dbReference type="Pfam" id="PF00881"/>
    </source>
</evidence>
<evidence type="ECO:0000256" key="6">
    <source>
        <dbReference type="ARBA" id="ARBA00023027"/>
    </source>
</evidence>
<keyword evidence="5 7" id="KW-0560">Oxidoreductase</keyword>
<evidence type="ECO:0000313" key="10">
    <source>
        <dbReference type="EMBL" id="MBF4501477.1"/>
    </source>
</evidence>
<dbReference type="PANTHER" id="PTHR43821:SF1">
    <property type="entry name" value="NAD(P)H NITROREDUCTASE YDJA-RELATED"/>
    <property type="match status" value="1"/>
</dbReference>
<keyword evidence="3 7" id="KW-0288">FMN</keyword>
<comment type="cofactor">
    <cofactor evidence="8">
        <name>FMN</name>
        <dbReference type="ChEBI" id="CHEBI:58210"/>
    </cofactor>
    <text evidence="8">Binds 1 FMN per subunit.</text>
</comment>
<dbReference type="EC" id="1.-.-.-" evidence="7"/>
<name>A0A8J7G548_9BACL</name>
<evidence type="ECO:0000256" key="3">
    <source>
        <dbReference type="ARBA" id="ARBA00022643"/>
    </source>
</evidence>
<dbReference type="EMBL" id="JADKPV010000004">
    <property type="protein sequence ID" value="MBF4501477.1"/>
    <property type="molecule type" value="Genomic_DNA"/>
</dbReference>
<evidence type="ECO:0000256" key="8">
    <source>
        <dbReference type="PIRSR" id="PIRSR000232-1"/>
    </source>
</evidence>
<dbReference type="AlphaFoldDB" id="A0A8J7G548"/>
<keyword evidence="6 7" id="KW-0520">NAD</keyword>
<proteinExistence type="inferred from homology"/>
<evidence type="ECO:0000313" key="11">
    <source>
        <dbReference type="Proteomes" id="UP000622653"/>
    </source>
</evidence>
<dbReference type="RefSeq" id="WP_194562959.1">
    <property type="nucleotide sequence ID" value="NZ_JADKPV010000004.1"/>
</dbReference>
<comment type="similarity">
    <text evidence="1 7">Belongs to the nitroreductase family.</text>
</comment>
<evidence type="ECO:0000256" key="5">
    <source>
        <dbReference type="ARBA" id="ARBA00023002"/>
    </source>
</evidence>
<evidence type="ECO:0000256" key="4">
    <source>
        <dbReference type="ARBA" id="ARBA00022857"/>
    </source>
</evidence>
<accession>A0A8J7G548</accession>
<feature type="binding site" evidence="8">
    <location>
        <position position="44"/>
    </location>
    <ligand>
        <name>FMN</name>
        <dbReference type="ChEBI" id="CHEBI:58210"/>
        <note>ligand shared between dimeric partners</note>
    </ligand>
</feature>
<feature type="binding site" description="in other chain" evidence="8">
    <location>
        <begin position="15"/>
        <end position="17"/>
    </location>
    <ligand>
        <name>FMN</name>
        <dbReference type="ChEBI" id="CHEBI:58210"/>
        <note>ligand shared between dimeric partners</note>
    </ligand>
</feature>
<sequence length="189" mass="21752">MTKQSLSVRDAIIQRRSIKAFNGKKVAEEDLLAILEDATWAPNHGMRNPWRFIVAGGERYENVLPVIREVAIPNWKQLDEETLEKQMRKFTTVGGVVFVIVPEDVRQKERLEDYGAASALIQNAQLLAWDQGIGSCWKTPPFLDNPTFRERLGVQPGERIMSMLQFGYYDVEPKVKERKPFDELVTLFE</sequence>
<dbReference type="SUPFAM" id="SSF55469">
    <property type="entry name" value="FMN-dependent nitroreductase-like"/>
    <property type="match status" value="1"/>
</dbReference>
<protein>
    <recommendedName>
        <fullName evidence="7">Putative NAD(P)H nitroreductase</fullName>
        <ecNumber evidence="7">1.-.-.-</ecNumber>
    </recommendedName>
</protein>
<keyword evidence="2 7" id="KW-0285">Flavoprotein</keyword>
<dbReference type="Proteomes" id="UP000622653">
    <property type="component" value="Unassembled WGS sequence"/>
</dbReference>
<dbReference type="PANTHER" id="PTHR43821">
    <property type="entry name" value="NAD(P)H NITROREDUCTASE YDJA-RELATED"/>
    <property type="match status" value="1"/>
</dbReference>
<keyword evidence="11" id="KW-1185">Reference proteome</keyword>